<name>A0A1A8WQB5_PLAOA</name>
<evidence type="ECO:0000313" key="13">
    <source>
        <dbReference type="EMBL" id="SBS94045.1"/>
    </source>
</evidence>
<keyword evidence="10" id="KW-0505">Motor protein</keyword>
<evidence type="ECO:0000256" key="9">
    <source>
        <dbReference type="ARBA" id="ARBA00023054"/>
    </source>
</evidence>
<protein>
    <recommendedName>
        <fullName evidence="3">Dynein heavy chain, cytoplasmic</fullName>
    </recommendedName>
</protein>
<evidence type="ECO:0000256" key="3">
    <source>
        <dbReference type="ARBA" id="ARBA00022197"/>
    </source>
</evidence>
<dbReference type="GO" id="GO:0030473">
    <property type="term" value="P:nuclear migration along microtubule"/>
    <property type="evidence" value="ECO:0007669"/>
    <property type="project" value="UniProtKB-ARBA"/>
</dbReference>
<evidence type="ECO:0000256" key="11">
    <source>
        <dbReference type="ARBA" id="ARBA00023212"/>
    </source>
</evidence>
<dbReference type="PANTHER" id="PTHR46532">
    <property type="entry name" value="MALE FERTILITY FACTOR KL5"/>
    <property type="match status" value="1"/>
</dbReference>
<dbReference type="FunFam" id="3.40.50.300:FF:000996">
    <property type="entry name" value="Cytoplasmic dynein heavy chain"/>
    <property type="match status" value="1"/>
</dbReference>
<dbReference type="SUPFAM" id="SSF52540">
    <property type="entry name" value="P-loop containing nucleoside triphosphate hydrolases"/>
    <property type="match status" value="1"/>
</dbReference>
<gene>
    <name evidence="13" type="ORF">POVCU2_0085620</name>
</gene>
<dbReference type="Gene3D" id="3.40.50.300">
    <property type="entry name" value="P-loop containing nucleotide triphosphate hydrolases"/>
    <property type="match status" value="1"/>
</dbReference>
<evidence type="ECO:0000256" key="1">
    <source>
        <dbReference type="ARBA" id="ARBA00004245"/>
    </source>
</evidence>
<dbReference type="Pfam" id="PF12774">
    <property type="entry name" value="AAA_6"/>
    <property type="match status" value="1"/>
</dbReference>
<dbReference type="GO" id="GO:0005524">
    <property type="term" value="F:ATP binding"/>
    <property type="evidence" value="ECO:0007669"/>
    <property type="project" value="UniProtKB-KW"/>
</dbReference>
<dbReference type="GO" id="GO:0051959">
    <property type="term" value="F:dynein light intermediate chain binding"/>
    <property type="evidence" value="ECO:0007669"/>
    <property type="project" value="InterPro"/>
</dbReference>
<evidence type="ECO:0000256" key="6">
    <source>
        <dbReference type="ARBA" id="ARBA00022737"/>
    </source>
</evidence>
<dbReference type="GO" id="GO:0045505">
    <property type="term" value="F:dynein intermediate chain binding"/>
    <property type="evidence" value="ECO:0007669"/>
    <property type="project" value="InterPro"/>
</dbReference>
<dbReference type="InterPro" id="IPR035699">
    <property type="entry name" value="AAA_6"/>
</dbReference>
<dbReference type="Gene3D" id="1.20.58.1120">
    <property type="match status" value="1"/>
</dbReference>
<dbReference type="GO" id="GO:0000235">
    <property type="term" value="C:astral microtubule"/>
    <property type="evidence" value="ECO:0007669"/>
    <property type="project" value="UniProtKB-ARBA"/>
</dbReference>
<keyword evidence="11" id="KW-0206">Cytoskeleton</keyword>
<dbReference type="Proteomes" id="UP000078560">
    <property type="component" value="Unassembled WGS sequence"/>
</dbReference>
<accession>A0A1A8WQB5</accession>
<dbReference type="GO" id="GO:0008569">
    <property type="term" value="F:minus-end-directed microtubule motor activity"/>
    <property type="evidence" value="ECO:0007669"/>
    <property type="project" value="UniProtKB-ARBA"/>
</dbReference>
<evidence type="ECO:0000256" key="4">
    <source>
        <dbReference type="ARBA" id="ARBA00022490"/>
    </source>
</evidence>
<keyword evidence="5" id="KW-0493">Microtubule</keyword>
<keyword evidence="6" id="KW-0677">Repeat</keyword>
<evidence type="ECO:0000256" key="10">
    <source>
        <dbReference type="ARBA" id="ARBA00023175"/>
    </source>
</evidence>
<dbReference type="EMBL" id="FLQU01001690">
    <property type="protein sequence ID" value="SBS94045.1"/>
    <property type="molecule type" value="Genomic_DNA"/>
</dbReference>
<dbReference type="GO" id="GO:0005938">
    <property type="term" value="C:cell cortex"/>
    <property type="evidence" value="ECO:0007669"/>
    <property type="project" value="UniProtKB-ARBA"/>
</dbReference>
<dbReference type="InterPro" id="IPR042228">
    <property type="entry name" value="Dynein_linker_3"/>
</dbReference>
<sequence>MCSREGEEVFFKEPIHISTYKTLKEWLMVLETRMKTTLENYLDLAAIEFMQMDILQCTKDSSNRQIIDWCCKYPNQIVLLCLQIMWTYNIEHDMELSMEKLEMASQTINEKNVTSEKCLNSQCNNFLTSEGVCRSLLKYLSEIVVKQTNNTTRQKIVQMITELVHQRDVIRILIEKDIKNVNDFTWLQYMRFYWDKDKRNKNVNLIIKMADASFEYGYEYLGMCEKLVQTKLTDACFLTLTQALKMKLGGNPFGPAGTGKTESVKALGAQLGRYVLVFNCDESFDFTAMGRIFVGLCQVGAWGCFDEFNRLEERILSAVSEQILTIQTSLSQKN</sequence>
<dbReference type="GO" id="GO:0000070">
    <property type="term" value="P:mitotic sister chromatid segregation"/>
    <property type="evidence" value="ECO:0007669"/>
    <property type="project" value="UniProtKB-ARBA"/>
</dbReference>
<evidence type="ECO:0000313" key="14">
    <source>
        <dbReference type="Proteomes" id="UP000078560"/>
    </source>
</evidence>
<dbReference type="FunFam" id="1.20.58.1120:FF:000013">
    <property type="entry name" value="Dynein heavy chain-like protein"/>
    <property type="match status" value="1"/>
</dbReference>
<keyword evidence="8" id="KW-0067">ATP-binding</keyword>
<dbReference type="AlphaFoldDB" id="A0A1A8WQB5"/>
<comment type="similarity">
    <text evidence="2">Belongs to the dynein heavy chain family.</text>
</comment>
<dbReference type="GO" id="GO:1902850">
    <property type="term" value="P:microtubule cytoskeleton organization involved in mitosis"/>
    <property type="evidence" value="ECO:0007669"/>
    <property type="project" value="UniProtKB-ARBA"/>
</dbReference>
<dbReference type="GO" id="GO:0005858">
    <property type="term" value="C:axonemal dynein complex"/>
    <property type="evidence" value="ECO:0007669"/>
    <property type="project" value="TreeGrafter"/>
</dbReference>
<feature type="domain" description="Dynein heavy chain hydrolytic ATP-binding dynein motor region" evidence="12">
    <location>
        <begin position="216"/>
        <end position="333"/>
    </location>
</feature>
<evidence type="ECO:0000256" key="7">
    <source>
        <dbReference type="ARBA" id="ARBA00022741"/>
    </source>
</evidence>
<reference evidence="14" key="1">
    <citation type="submission" date="2016-05" db="EMBL/GenBank/DDBJ databases">
        <authorList>
            <person name="Naeem Raeece"/>
        </authorList>
    </citation>
    <scope>NUCLEOTIDE SEQUENCE [LARGE SCALE GENOMIC DNA]</scope>
</reference>
<keyword evidence="4" id="KW-0963">Cytoplasm</keyword>
<dbReference type="InterPro" id="IPR027417">
    <property type="entry name" value="P-loop_NTPase"/>
</dbReference>
<proteinExistence type="inferred from homology"/>
<dbReference type="InterPro" id="IPR026983">
    <property type="entry name" value="DHC"/>
</dbReference>
<evidence type="ECO:0000256" key="2">
    <source>
        <dbReference type="ARBA" id="ARBA00008887"/>
    </source>
</evidence>
<keyword evidence="9" id="KW-0175">Coiled coil</keyword>
<dbReference type="PANTHER" id="PTHR46532:SF4">
    <property type="entry name" value="AAA+ ATPASE DOMAIN-CONTAINING PROTEIN"/>
    <property type="match status" value="1"/>
</dbReference>
<evidence type="ECO:0000256" key="8">
    <source>
        <dbReference type="ARBA" id="ARBA00022840"/>
    </source>
</evidence>
<keyword evidence="7" id="KW-0547">Nucleotide-binding</keyword>
<comment type="subcellular location">
    <subcellularLocation>
        <location evidence="1">Cytoplasm</location>
        <location evidence="1">Cytoskeleton</location>
    </subcellularLocation>
</comment>
<organism evidence="13 14">
    <name type="scientific">Plasmodium ovale curtisi</name>
    <dbReference type="NCBI Taxonomy" id="864141"/>
    <lineage>
        <taxon>Eukaryota</taxon>
        <taxon>Sar</taxon>
        <taxon>Alveolata</taxon>
        <taxon>Apicomplexa</taxon>
        <taxon>Aconoidasida</taxon>
        <taxon>Haemosporida</taxon>
        <taxon>Plasmodiidae</taxon>
        <taxon>Plasmodium</taxon>
        <taxon>Plasmodium (Plasmodium)</taxon>
    </lineage>
</organism>
<evidence type="ECO:0000259" key="12">
    <source>
        <dbReference type="Pfam" id="PF12774"/>
    </source>
</evidence>
<dbReference type="Gene3D" id="3.20.180.20">
    <property type="entry name" value="Dynein heavy chain, N-terminal domain 2"/>
    <property type="match status" value="1"/>
</dbReference>
<evidence type="ECO:0000256" key="5">
    <source>
        <dbReference type="ARBA" id="ARBA00022701"/>
    </source>
</evidence>